<evidence type="ECO:0000313" key="3">
    <source>
        <dbReference type="Proteomes" id="UP000203482"/>
    </source>
</evidence>
<name>V9XTY0_9ABAC</name>
<accession>V9XTY0</accession>
<dbReference type="KEGG" id="vg:18126204"/>
<keyword evidence="3" id="KW-1185">Reference proteome</keyword>
<keyword evidence="1" id="KW-1133">Transmembrane helix</keyword>
<feature type="transmembrane region" description="Helical" evidence="1">
    <location>
        <begin position="111"/>
        <end position="129"/>
    </location>
</feature>
<dbReference type="InterPro" id="IPR006725">
    <property type="entry name" value="PIF2"/>
</dbReference>
<protein>
    <submittedName>
        <fullName evidence="2">Pif2</fullName>
    </submittedName>
</protein>
<proteinExistence type="predicted"/>
<sequence>MCQRNYRPHVKIAVHFCLFVIQHYFVHGPGGGGEHVRAQQERRQNGQIDDRVARVFQLQQNRVPIVYRTHQRKHERARTNRVQRRVQHELQKIINLHQHAQLLSISSMYQILIVLFLFALLFIVVSPFYQAFYHIRVAQKDYNGTLTERMEYIEKVMRRRHYVPMEALPAVRFDTNLGTLAGETLRCMSVPLYVSEIDLPLFDCSEVCEDPGAGYFFVGEGDTYVVNGHKLAVGGYCTTNSIPRDCNRETSVVLMSLNQWTCIAEDPRYFAGTSNMTQLAGRQHFDRILPGQSDRNILFDRLLGREVNVATNTFRRSWDELLEDGSRRFEMRCNARDSNNNLMFVNPLNPLECLPNVCTNVNYVHSSVRPVFESGECDCGDETVTRVRHVVPGDRASMCASIVDGLDINTASHTFRVECVNTYTSIDRFSSNKLLCPSDTFDSNTDAAFAFEVPGSYPLSGNGLDEPTHRFFLDTRSRVQYNDTRGLLT</sequence>
<dbReference type="GeneID" id="18126204"/>
<dbReference type="Pfam" id="PF04631">
    <property type="entry name" value="PIF2"/>
    <property type="match status" value="1"/>
</dbReference>
<dbReference type="EMBL" id="KF894742">
    <property type="protein sequence ID" value="AHD25616.1"/>
    <property type="molecule type" value="Genomic_DNA"/>
</dbReference>
<evidence type="ECO:0000256" key="1">
    <source>
        <dbReference type="SAM" id="Phobius"/>
    </source>
</evidence>
<evidence type="ECO:0000313" key="2">
    <source>
        <dbReference type="EMBL" id="AHD25616.1"/>
    </source>
</evidence>
<keyword evidence="1" id="KW-0812">Transmembrane</keyword>
<dbReference type="OrthoDB" id="7191at10239"/>
<reference evidence="2 3" key="1">
    <citation type="journal article" date="2014" name="Genome Announc.">
        <title>Genome Sequence of an Alphabaculovirus Isolated from Choristoneura murinana.</title>
        <authorList>
            <person name="Rohrmann G.F."/>
            <person name="Erlandson M.A."/>
            <person name="Theilmann D.A."/>
        </authorList>
    </citation>
    <scope>NUCLEOTIDE SEQUENCE [LARGE SCALE GENOMIC DNA]</scope>
    <source>
        <strain evidence="2 3">Darmstadt</strain>
    </source>
</reference>
<keyword evidence="1" id="KW-0472">Membrane</keyword>
<dbReference type="RefSeq" id="YP_008992222.1">
    <property type="nucleotide sequence ID" value="NC_023177.1"/>
</dbReference>
<gene>
    <name evidence="2" type="ORF">chmu130</name>
</gene>
<organism evidence="2 3">
    <name type="scientific">Choristoneura murinana nucleopolyhedrovirus</name>
    <dbReference type="NCBI Taxonomy" id="1987479"/>
    <lineage>
        <taxon>Viruses</taxon>
        <taxon>Viruses incertae sedis</taxon>
        <taxon>Naldaviricetes</taxon>
        <taxon>Lefavirales</taxon>
        <taxon>Baculoviridae</taxon>
        <taxon>Alphabaculovirus</taxon>
        <taxon>Alphabaculovirus chomurinanae</taxon>
    </lineage>
</organism>
<dbReference type="Proteomes" id="UP000203482">
    <property type="component" value="Segment"/>
</dbReference>